<dbReference type="Pfam" id="PF10088">
    <property type="entry name" value="DUF2326"/>
    <property type="match status" value="1"/>
</dbReference>
<sequence length="593" mass="65565">MILSLGSSLPKFKELTFHAGLNVVLSTRADGSNEGKTRNSAGKSSFVELVQFLLGADCDKDDLFRKKALVDETFRGTFRIAGREIQVERSGSAFGRIGMAAEVAEQLGLPWKQDKGSGATSISTADWNQYLGHAMFGLPSALKGSAYGVSYTPSFRPMFSYFARRDRSAGFISPERQAEMQQRWDWQENLSYLLGLDWRISHDLHNVRQRERMLKELKKAAKGGALGDIIGTSAELRPQVVLARDKATKLGERLARFEVVDSYRELSAEAAAAKAEMQAIARRAVVLNETIEYLRNAIEGERSGSPLVDVERLYEAVGVELPGLVVQRRREQVAAFQASVLANRRAHLTEEIARAEGELALGEQRSTALEVTRTRILAILRSGGALDDFIDLQRLLAEAEAEHAALQERLRSAEALEQETTQLDVERGHIKLRLSANLRDKQSHIEDAMLLIGGAIGELYKGDRSGGFEVEATDNGPEFRISIQGDSGGGISNMEIFCLDFALFTIWQRKGMGPGFLIHDSRLFDGVDPRQILKALELGKATADIHKGQYIACLNSDVLNSLSEETNIVWEEAIVEPTLSDREDGGLFGFRFD</sequence>
<accession>A0AA37WSD3</accession>
<feature type="domain" description="DUF2326" evidence="2">
    <location>
        <begin position="458"/>
        <end position="592"/>
    </location>
</feature>
<comment type="caution">
    <text evidence="4">The sequence shown here is derived from an EMBL/GenBank/DDBJ whole genome shotgun (WGS) entry which is preliminary data.</text>
</comment>
<keyword evidence="5" id="KW-1185">Reference proteome</keyword>
<dbReference type="EMBL" id="BSPL01000017">
    <property type="protein sequence ID" value="GLS71620.1"/>
    <property type="molecule type" value="Genomic_DNA"/>
</dbReference>
<evidence type="ECO:0000256" key="1">
    <source>
        <dbReference type="SAM" id="Coils"/>
    </source>
</evidence>
<evidence type="ECO:0008006" key="6">
    <source>
        <dbReference type="Google" id="ProtNLM"/>
    </source>
</evidence>
<keyword evidence="1" id="KW-0175">Coiled coil</keyword>
<dbReference type="Pfam" id="PF20275">
    <property type="entry name" value="CTD10"/>
    <property type="match status" value="1"/>
</dbReference>
<dbReference type="Proteomes" id="UP001157440">
    <property type="component" value="Unassembled WGS sequence"/>
</dbReference>
<dbReference type="RefSeq" id="WP_238193845.1">
    <property type="nucleotide sequence ID" value="NZ_BPQZ01000001.1"/>
</dbReference>
<evidence type="ECO:0000259" key="2">
    <source>
        <dbReference type="Pfam" id="PF10088"/>
    </source>
</evidence>
<feature type="coiled-coil region" evidence="1">
    <location>
        <begin position="338"/>
        <end position="365"/>
    </location>
</feature>
<reference evidence="5" key="1">
    <citation type="journal article" date="2019" name="Int. J. Syst. Evol. Microbiol.">
        <title>The Global Catalogue of Microorganisms (GCM) 10K type strain sequencing project: providing services to taxonomists for standard genome sequencing and annotation.</title>
        <authorList>
            <consortium name="The Broad Institute Genomics Platform"/>
            <consortium name="The Broad Institute Genome Sequencing Center for Infectious Disease"/>
            <person name="Wu L."/>
            <person name="Ma J."/>
        </authorList>
    </citation>
    <scope>NUCLEOTIDE SEQUENCE [LARGE SCALE GENOMIC DNA]</scope>
    <source>
        <strain evidence="5">NBRC 103632</strain>
    </source>
</reference>
<evidence type="ECO:0000313" key="4">
    <source>
        <dbReference type="EMBL" id="GLS71620.1"/>
    </source>
</evidence>
<organism evidence="4 5">
    <name type="scientific">Methylobacterium tardum</name>
    <dbReference type="NCBI Taxonomy" id="374432"/>
    <lineage>
        <taxon>Bacteria</taxon>
        <taxon>Pseudomonadati</taxon>
        <taxon>Pseudomonadota</taxon>
        <taxon>Alphaproteobacteria</taxon>
        <taxon>Hyphomicrobiales</taxon>
        <taxon>Methylobacteriaceae</taxon>
        <taxon>Methylobacterium</taxon>
    </lineage>
</organism>
<dbReference type="InterPro" id="IPR027417">
    <property type="entry name" value="P-loop_NTPase"/>
</dbReference>
<dbReference type="Gene3D" id="3.40.50.300">
    <property type="entry name" value="P-loop containing nucleotide triphosphate hydrolases"/>
    <property type="match status" value="1"/>
</dbReference>
<evidence type="ECO:0000313" key="5">
    <source>
        <dbReference type="Proteomes" id="UP001157440"/>
    </source>
</evidence>
<proteinExistence type="predicted"/>
<gene>
    <name evidence="4" type="ORF">GCM10007890_36330</name>
</gene>
<dbReference type="InterPro" id="IPR018760">
    <property type="entry name" value="DUF2326"/>
</dbReference>
<dbReference type="InterPro" id="IPR046919">
    <property type="entry name" value="ABC-3C_CTD10"/>
</dbReference>
<dbReference type="AlphaFoldDB" id="A0AA37WSD3"/>
<name>A0AA37WSD3_9HYPH</name>
<protein>
    <recommendedName>
        <fullName evidence="6">DUF2326 domain-containing protein</fullName>
    </recommendedName>
</protein>
<feature type="coiled-coil region" evidence="1">
    <location>
        <begin position="389"/>
        <end position="416"/>
    </location>
</feature>
<feature type="domain" description="ABC-three component systems C-terminal" evidence="3">
    <location>
        <begin position="291"/>
        <end position="417"/>
    </location>
</feature>
<evidence type="ECO:0000259" key="3">
    <source>
        <dbReference type="Pfam" id="PF20275"/>
    </source>
</evidence>